<keyword evidence="4" id="KW-1133">Transmembrane helix</keyword>
<dbReference type="GO" id="GO:0003735">
    <property type="term" value="F:structural constituent of ribosome"/>
    <property type="evidence" value="ECO:0007669"/>
    <property type="project" value="InterPro"/>
</dbReference>
<dbReference type="Pfam" id="PF00411">
    <property type="entry name" value="Ribosomal_S11"/>
    <property type="match status" value="1"/>
</dbReference>
<keyword evidence="2 5" id="KW-0689">Ribosomal protein</keyword>
<dbReference type="GO" id="GO:0006412">
    <property type="term" value="P:translation"/>
    <property type="evidence" value="ECO:0007669"/>
    <property type="project" value="InterPro"/>
</dbReference>
<accession>A0A1W6C6Z0</accession>
<sequence>MYKSNLKSVKLNILFTSNNILCTVTDLKGRVLLWTSAGSKKNKGTKKVTLTAIIAILKLIFNYLNQSKIKYIHLNLNGFDRNKKIVLKYLKQSFLNILSVTNNSMLSHNGCKNLKKRYI</sequence>
<protein>
    <submittedName>
        <fullName evidence="5">Ribosomal protein S11</fullName>
    </submittedName>
</protein>
<reference evidence="6" key="1">
    <citation type="submission" date="2016-10" db="EMBL/GenBank/DDBJ databases">
        <title>Early insights into the genome sequencing of Gracilaria changii (Rhodophyta, Gracilariales).</title>
        <authorList>
            <person name="Ho C.-L."/>
        </authorList>
    </citation>
    <scope>NUCLEOTIDE SEQUENCE</scope>
</reference>
<dbReference type="AlphaFoldDB" id="A0A1W6C6Z0"/>
<evidence type="ECO:0000256" key="3">
    <source>
        <dbReference type="ARBA" id="ARBA00023274"/>
    </source>
</evidence>
<dbReference type="GO" id="GO:0005840">
    <property type="term" value="C:ribosome"/>
    <property type="evidence" value="ECO:0007669"/>
    <property type="project" value="UniProtKB-KW"/>
</dbReference>
<dbReference type="SUPFAM" id="SSF53137">
    <property type="entry name" value="Translational machinery components"/>
    <property type="match status" value="1"/>
</dbReference>
<dbReference type="PANTHER" id="PTHR11759">
    <property type="entry name" value="40S RIBOSOMAL PROTEIN S14/30S RIBOSOMAL PROTEIN S11"/>
    <property type="match status" value="1"/>
</dbReference>
<dbReference type="InterPro" id="IPR036967">
    <property type="entry name" value="Ribosomal_uS11_sf"/>
</dbReference>
<dbReference type="InterPro" id="IPR001971">
    <property type="entry name" value="Ribosomal_uS11"/>
</dbReference>
<feature type="transmembrane region" description="Helical" evidence="4">
    <location>
        <begin position="48"/>
        <end position="64"/>
    </location>
</feature>
<keyword evidence="3" id="KW-0687">Ribonucleoprotein</keyword>
<evidence type="ECO:0000256" key="4">
    <source>
        <dbReference type="SAM" id="Phobius"/>
    </source>
</evidence>
<dbReference type="HAMAP" id="MF_01310">
    <property type="entry name" value="Ribosomal_uS11"/>
    <property type="match status" value="1"/>
</dbReference>
<geneLocation type="mitochondrion" evidence="5"/>
<evidence type="ECO:0000256" key="1">
    <source>
        <dbReference type="ARBA" id="ARBA00006194"/>
    </source>
</evidence>
<reference evidence="5" key="2">
    <citation type="journal article" date="2017" name="J. Appl. Phycol.">
        <title>Phylogenetic relationship of Gracilaria changii with its congeners (Rhodophyta: Gracilariaceae) based on complete mitochondrial genome.</title>
        <authorList>
            <person name="Song S.-L."/>
            <person name="Yong H.-S."/>
            <person name="Lim P.-E."/>
            <person name="Phang S.-M."/>
        </authorList>
    </citation>
    <scope>NUCLEOTIDE SEQUENCE</scope>
    <source>
        <strain evidence="5">GC2</strain>
    </source>
</reference>
<dbReference type="GO" id="GO:1990904">
    <property type="term" value="C:ribonucleoprotein complex"/>
    <property type="evidence" value="ECO:0007669"/>
    <property type="project" value="UniProtKB-KW"/>
</dbReference>
<organism evidence="5">
    <name type="scientific">Gracilaria firma</name>
    <dbReference type="NCBI Taxonomy" id="2510791"/>
    <lineage>
        <taxon>Eukaryota</taxon>
        <taxon>Rhodophyta</taxon>
        <taxon>Florideophyceae</taxon>
        <taxon>Rhodymeniophycidae</taxon>
        <taxon>Gracilariales</taxon>
        <taxon>Gracilariaceae</taxon>
        <taxon>Gracilaria</taxon>
    </lineage>
</organism>
<comment type="similarity">
    <text evidence="1">Belongs to the universal ribosomal protein uS11 family.</text>
</comment>
<dbReference type="EMBL" id="KX980031">
    <property type="protein sequence ID" value="ARJ60472.1"/>
    <property type="molecule type" value="Genomic_DNA"/>
</dbReference>
<dbReference type="EMBL" id="KY009863">
    <property type="protein sequence ID" value="ART65141.1"/>
    <property type="molecule type" value="Genomic_DNA"/>
</dbReference>
<dbReference type="PIRSF" id="PIRSF002131">
    <property type="entry name" value="Ribosomal_S11"/>
    <property type="match status" value="1"/>
</dbReference>
<name>A0A1W6C6Z0_9FLOR</name>
<dbReference type="Gene3D" id="3.30.420.80">
    <property type="entry name" value="Ribosomal protein S11"/>
    <property type="match status" value="1"/>
</dbReference>
<evidence type="ECO:0000256" key="2">
    <source>
        <dbReference type="ARBA" id="ARBA00022980"/>
    </source>
</evidence>
<keyword evidence="4" id="KW-0812">Transmembrane</keyword>
<evidence type="ECO:0000313" key="6">
    <source>
        <dbReference type="EMBL" id="ART65141.1"/>
    </source>
</evidence>
<proteinExistence type="inferred from homology"/>
<evidence type="ECO:0000313" key="5">
    <source>
        <dbReference type="EMBL" id="ARJ60472.1"/>
    </source>
</evidence>
<gene>
    <name evidence="6" type="primary">rps11</name>
</gene>
<keyword evidence="5" id="KW-0496">Mitochondrion</keyword>
<keyword evidence="4" id="KW-0472">Membrane</keyword>